<comment type="caution">
    <text evidence="2">The sequence shown here is derived from an EMBL/GenBank/DDBJ whole genome shotgun (WGS) entry which is preliminary data.</text>
</comment>
<feature type="transmembrane region" description="Helical" evidence="1">
    <location>
        <begin position="52"/>
        <end position="75"/>
    </location>
</feature>
<proteinExistence type="predicted"/>
<accession>A0ABW2KKP5</accession>
<evidence type="ECO:0000313" key="3">
    <source>
        <dbReference type="Proteomes" id="UP001596540"/>
    </source>
</evidence>
<keyword evidence="1" id="KW-0812">Transmembrane</keyword>
<keyword evidence="3" id="KW-1185">Reference proteome</keyword>
<keyword evidence="1" id="KW-0472">Membrane</keyword>
<dbReference type="Proteomes" id="UP001596540">
    <property type="component" value="Unassembled WGS sequence"/>
</dbReference>
<gene>
    <name evidence="2" type="ORF">ACFQRF_18705</name>
</gene>
<evidence type="ECO:0000313" key="2">
    <source>
        <dbReference type="EMBL" id="MFC7329766.1"/>
    </source>
</evidence>
<organism evidence="2 3">
    <name type="scientific">Marinactinospora rubrisoli</name>
    <dbReference type="NCBI Taxonomy" id="2715399"/>
    <lineage>
        <taxon>Bacteria</taxon>
        <taxon>Bacillati</taxon>
        <taxon>Actinomycetota</taxon>
        <taxon>Actinomycetes</taxon>
        <taxon>Streptosporangiales</taxon>
        <taxon>Nocardiopsidaceae</taxon>
        <taxon>Marinactinospora</taxon>
    </lineage>
</organism>
<protein>
    <submittedName>
        <fullName evidence="2">Uncharacterized protein</fullName>
    </submittedName>
</protein>
<keyword evidence="1" id="KW-1133">Transmembrane helix</keyword>
<sequence>MIKMRTRAFAAVRALFKLGLLVCFALGALLVAGQLAGVILQRPEWVTGTSGLLFVPAVTAAAAFGLLGFIAAYLAPRKPEDED</sequence>
<dbReference type="EMBL" id="JBHTBH010000009">
    <property type="protein sequence ID" value="MFC7329766.1"/>
    <property type="molecule type" value="Genomic_DNA"/>
</dbReference>
<dbReference type="RefSeq" id="WP_379872420.1">
    <property type="nucleotide sequence ID" value="NZ_JBHTBH010000009.1"/>
</dbReference>
<name>A0ABW2KKP5_9ACTN</name>
<evidence type="ECO:0000256" key="1">
    <source>
        <dbReference type="SAM" id="Phobius"/>
    </source>
</evidence>
<reference evidence="3" key="1">
    <citation type="journal article" date="2019" name="Int. J. Syst. Evol. Microbiol.">
        <title>The Global Catalogue of Microorganisms (GCM) 10K type strain sequencing project: providing services to taxonomists for standard genome sequencing and annotation.</title>
        <authorList>
            <consortium name="The Broad Institute Genomics Platform"/>
            <consortium name="The Broad Institute Genome Sequencing Center for Infectious Disease"/>
            <person name="Wu L."/>
            <person name="Ma J."/>
        </authorList>
    </citation>
    <scope>NUCLEOTIDE SEQUENCE [LARGE SCALE GENOMIC DNA]</scope>
    <source>
        <strain evidence="3">CGMCC 4.7382</strain>
    </source>
</reference>